<accession>A0A438HCM0</accession>
<evidence type="ECO:0000256" key="1">
    <source>
        <dbReference type="SAM" id="MobiDB-lite"/>
    </source>
</evidence>
<dbReference type="Proteomes" id="UP000288805">
    <property type="component" value="Unassembled WGS sequence"/>
</dbReference>
<feature type="compositionally biased region" description="Low complexity" evidence="1">
    <location>
        <begin position="30"/>
        <end position="53"/>
    </location>
</feature>
<comment type="caution">
    <text evidence="2">The sequence shown here is derived from an EMBL/GenBank/DDBJ whole genome shotgun (WGS) entry which is preliminary data.</text>
</comment>
<organism evidence="2 3">
    <name type="scientific">Vitis vinifera</name>
    <name type="common">Grape</name>
    <dbReference type="NCBI Taxonomy" id="29760"/>
    <lineage>
        <taxon>Eukaryota</taxon>
        <taxon>Viridiplantae</taxon>
        <taxon>Streptophyta</taxon>
        <taxon>Embryophyta</taxon>
        <taxon>Tracheophyta</taxon>
        <taxon>Spermatophyta</taxon>
        <taxon>Magnoliopsida</taxon>
        <taxon>eudicotyledons</taxon>
        <taxon>Gunneridae</taxon>
        <taxon>Pentapetalae</taxon>
        <taxon>rosids</taxon>
        <taxon>Vitales</taxon>
        <taxon>Vitaceae</taxon>
        <taxon>Viteae</taxon>
        <taxon>Vitis</taxon>
    </lineage>
</organism>
<proteinExistence type="predicted"/>
<protein>
    <submittedName>
        <fullName evidence="2">Uncharacterized protein</fullName>
    </submittedName>
</protein>
<gene>
    <name evidence="2" type="ORF">CK203_050788</name>
</gene>
<sequence length="102" mass="10975">MLDPLPLVVKVFNLVVQEERQHTIGSGSPASSESLAFSTPSSSPSVAASSSQSKPKRNLLICSHCGLTKAYCGPLLQVTWVPTWVQAQTQGPIKLPSIHQHR</sequence>
<feature type="region of interest" description="Disordered" evidence="1">
    <location>
        <begin position="22"/>
        <end position="55"/>
    </location>
</feature>
<reference evidence="2 3" key="1">
    <citation type="journal article" date="2018" name="PLoS Genet.">
        <title>Population sequencing reveals clonal diversity and ancestral inbreeding in the grapevine cultivar Chardonnay.</title>
        <authorList>
            <person name="Roach M.J."/>
            <person name="Johnson D.L."/>
            <person name="Bohlmann J."/>
            <person name="van Vuuren H.J."/>
            <person name="Jones S.J."/>
            <person name="Pretorius I.S."/>
            <person name="Schmidt S.A."/>
            <person name="Borneman A.R."/>
        </authorList>
    </citation>
    <scope>NUCLEOTIDE SEQUENCE [LARGE SCALE GENOMIC DNA]</scope>
    <source>
        <strain evidence="3">cv. Chardonnay</strain>
        <tissue evidence="2">Leaf</tissue>
    </source>
</reference>
<evidence type="ECO:0000313" key="3">
    <source>
        <dbReference type="Proteomes" id="UP000288805"/>
    </source>
</evidence>
<evidence type="ECO:0000313" key="2">
    <source>
        <dbReference type="EMBL" id="RVW82211.1"/>
    </source>
</evidence>
<dbReference type="EMBL" id="QGNW01000243">
    <property type="protein sequence ID" value="RVW82211.1"/>
    <property type="molecule type" value="Genomic_DNA"/>
</dbReference>
<name>A0A438HCM0_VITVI</name>
<dbReference type="AlphaFoldDB" id="A0A438HCM0"/>